<dbReference type="RefSeq" id="WP_062634554.1">
    <property type="nucleotide sequence ID" value="NZ_FCOG02000012.1"/>
</dbReference>
<dbReference type="Proteomes" id="UP000219522">
    <property type="component" value="Unassembled WGS sequence"/>
</dbReference>
<reference evidence="1 2" key="1">
    <citation type="submission" date="2017-09" db="EMBL/GenBank/DDBJ databases">
        <authorList>
            <person name="Varghese N."/>
            <person name="Submissions S."/>
        </authorList>
    </citation>
    <scope>NUCLEOTIDE SEQUENCE [LARGE SCALE GENOMIC DNA]</scope>
    <source>
        <strain evidence="1 2">OK806</strain>
    </source>
</reference>
<dbReference type="EMBL" id="OCSU01000002">
    <property type="protein sequence ID" value="SOE82300.1"/>
    <property type="molecule type" value="Genomic_DNA"/>
</dbReference>
<comment type="caution">
    <text evidence="1">The sequence shown here is derived from an EMBL/GenBank/DDBJ whole genome shotgun (WGS) entry which is preliminary data.</text>
</comment>
<dbReference type="Pfam" id="PF06089">
    <property type="entry name" value="Asparaginase_II"/>
    <property type="match status" value="1"/>
</dbReference>
<accession>A0A7Z7N4Y9</accession>
<name>A0A7Z7N4Y9_9BURK</name>
<dbReference type="PANTHER" id="PTHR42110">
    <property type="entry name" value="L-ASPARAGINASE, PUTATIVE (AFU_ORTHOLOGUE AFUA_3G11890)-RELATED"/>
    <property type="match status" value="1"/>
</dbReference>
<dbReference type="AlphaFoldDB" id="A0A7Z7N4Y9"/>
<protein>
    <submittedName>
        <fullName evidence="1">Asparaginase</fullName>
    </submittedName>
</protein>
<evidence type="ECO:0000313" key="1">
    <source>
        <dbReference type="EMBL" id="SOE82300.1"/>
    </source>
</evidence>
<sequence>MKAATVYRGDAIENTHEAHVAVVDSQGQLLYSFGDPHRMTLARSAAKPAQALAVLETGALERFGFDDADLALMCASHSSEERHIERAHAMLGKAHASEADLRCGGHPAISDAVYRNWIRRDFTPTPVCSNCSGKHAGMLAGARAIDAPIADYHLPDHPLQVRVKHTVARVLDLADDEVQWAIDGCNLPTPAFPLDRLARLYMKLADAQPDTPDTAPLARIYRAMTTHPELVAGEGRFCTLLMQAFGGALVGKLGADASYAIGVRRPEGALGIAVKVEDGNMTVLYAIVAEVLAQLGIGAEDERRKLDAFRHPPMRNTIGIVTSRLDVSLQLARH</sequence>
<dbReference type="PANTHER" id="PTHR42110:SF1">
    <property type="entry name" value="L-ASPARAGINASE, PUTATIVE (AFU_ORTHOLOGUE AFUA_3G11890)-RELATED"/>
    <property type="match status" value="1"/>
</dbReference>
<evidence type="ECO:0000313" key="2">
    <source>
        <dbReference type="Proteomes" id="UP000219522"/>
    </source>
</evidence>
<dbReference type="InterPro" id="IPR010349">
    <property type="entry name" value="Asparaginase_II"/>
</dbReference>
<keyword evidence="2" id="KW-1185">Reference proteome</keyword>
<organism evidence="1 2">
    <name type="scientific">Caballeronia arationis</name>
    <dbReference type="NCBI Taxonomy" id="1777142"/>
    <lineage>
        <taxon>Bacteria</taxon>
        <taxon>Pseudomonadati</taxon>
        <taxon>Pseudomonadota</taxon>
        <taxon>Betaproteobacteria</taxon>
        <taxon>Burkholderiales</taxon>
        <taxon>Burkholderiaceae</taxon>
        <taxon>Caballeronia</taxon>
    </lineage>
</organism>
<dbReference type="OrthoDB" id="9780674at2"/>
<gene>
    <name evidence="1" type="ORF">SAMN05446927_5617</name>
</gene>
<proteinExistence type="predicted"/>